<feature type="compositionally biased region" description="Low complexity" evidence="1">
    <location>
        <begin position="1"/>
        <end position="10"/>
    </location>
</feature>
<reference evidence="2 3" key="1">
    <citation type="submission" date="2023-10" db="EMBL/GenBank/DDBJ databases">
        <title>Characterization of rhizosphere-enriched actinobacteria from wheat plants lab-grown on chernevaya soil.</title>
        <authorList>
            <person name="Tikhonova E.N."/>
            <person name="Konopkin A."/>
            <person name="Kravchenko I.K."/>
        </authorList>
    </citation>
    <scope>NUCLEOTIDE SEQUENCE [LARGE SCALE GENOMIC DNA]</scope>
    <source>
        <strain evidence="2 3">RR29</strain>
    </source>
</reference>
<comment type="caution">
    <text evidence="2">The sequence shown here is derived from an EMBL/GenBank/DDBJ whole genome shotgun (WGS) entry which is preliminary data.</text>
</comment>
<proteinExistence type="predicted"/>
<evidence type="ECO:0000313" key="3">
    <source>
        <dbReference type="Proteomes" id="UP001187346"/>
    </source>
</evidence>
<keyword evidence="3" id="KW-1185">Reference proteome</keyword>
<sequence>MSADPSARPLAPAPAPTESERIAKEKRRLGMIREYWNQLCGIVHVWRENDGYDIARWQQARYLDASAEAEHHRYRAEAP</sequence>
<organism evidence="2 3">
    <name type="scientific">Streptomyces prunicolor</name>
    <dbReference type="NCBI Taxonomy" id="67348"/>
    <lineage>
        <taxon>Bacteria</taxon>
        <taxon>Bacillati</taxon>
        <taxon>Actinomycetota</taxon>
        <taxon>Actinomycetes</taxon>
        <taxon>Kitasatosporales</taxon>
        <taxon>Streptomycetaceae</taxon>
        <taxon>Streptomyces</taxon>
    </lineage>
</organism>
<feature type="region of interest" description="Disordered" evidence="1">
    <location>
        <begin position="1"/>
        <end position="21"/>
    </location>
</feature>
<evidence type="ECO:0000313" key="2">
    <source>
        <dbReference type="EMBL" id="MDV7224223.1"/>
    </source>
</evidence>
<dbReference type="EMBL" id="JAWMAJ010000502">
    <property type="protein sequence ID" value="MDV7224223.1"/>
    <property type="molecule type" value="Genomic_DNA"/>
</dbReference>
<dbReference type="RefSeq" id="WP_317776381.1">
    <property type="nucleotide sequence ID" value="NZ_JAWMAJ010000502.1"/>
</dbReference>
<gene>
    <name evidence="2" type="ORF">R5A26_50745</name>
</gene>
<name>A0ABU4FUA7_9ACTN</name>
<dbReference type="Proteomes" id="UP001187346">
    <property type="component" value="Unassembled WGS sequence"/>
</dbReference>
<accession>A0ABU4FUA7</accession>
<protein>
    <submittedName>
        <fullName evidence="2">Uncharacterized protein</fullName>
    </submittedName>
</protein>
<evidence type="ECO:0000256" key="1">
    <source>
        <dbReference type="SAM" id="MobiDB-lite"/>
    </source>
</evidence>